<dbReference type="InParanoid" id="H0EHZ0"/>
<dbReference type="EMBL" id="AGUE01000044">
    <property type="protein sequence ID" value="EHL01783.1"/>
    <property type="molecule type" value="Genomic_DNA"/>
</dbReference>
<comment type="caution">
    <text evidence="1">The sequence shown here is derived from an EMBL/GenBank/DDBJ whole genome shotgun (WGS) entry which is preliminary data.</text>
</comment>
<organism evidence="1 2">
    <name type="scientific">Glarea lozoyensis (strain ATCC 74030 / MF5533)</name>
    <dbReference type="NCBI Taxonomy" id="1104152"/>
    <lineage>
        <taxon>Eukaryota</taxon>
        <taxon>Fungi</taxon>
        <taxon>Dikarya</taxon>
        <taxon>Ascomycota</taxon>
        <taxon>Pezizomycotina</taxon>
        <taxon>Leotiomycetes</taxon>
        <taxon>Helotiales</taxon>
        <taxon>Helotiaceae</taxon>
        <taxon>Glarea</taxon>
    </lineage>
</organism>
<reference evidence="1 2" key="1">
    <citation type="journal article" date="2012" name="Eukaryot. Cell">
        <title>Genome sequence of the fungus Glarea lozoyensis: the first genome sequence of a species from the Helotiaceae family.</title>
        <authorList>
            <person name="Youssar L."/>
            <person name="Gruening B.A."/>
            <person name="Erxleben A."/>
            <person name="Guenther S."/>
            <person name="Huettel W."/>
        </authorList>
    </citation>
    <scope>NUCLEOTIDE SEQUENCE [LARGE SCALE GENOMIC DNA]</scope>
    <source>
        <strain evidence="2">ATCC 74030 / MF5533</strain>
    </source>
</reference>
<accession>H0EHZ0</accession>
<evidence type="ECO:0000313" key="2">
    <source>
        <dbReference type="Proteomes" id="UP000005446"/>
    </source>
</evidence>
<protein>
    <submittedName>
        <fullName evidence="1">Uncharacterized protein</fullName>
    </submittedName>
</protein>
<evidence type="ECO:0000313" key="1">
    <source>
        <dbReference type="EMBL" id="EHL01783.1"/>
    </source>
</evidence>
<dbReference type="HOGENOM" id="CLU_3087426_0_0_1"/>
<dbReference type="OrthoDB" id="5985073at2759"/>
<dbReference type="Proteomes" id="UP000005446">
    <property type="component" value="Unassembled WGS sequence"/>
</dbReference>
<dbReference type="AlphaFoldDB" id="H0EHZ0"/>
<keyword evidence="2" id="KW-1185">Reference proteome</keyword>
<sequence>MTRGSGPDPTAYFLNCPIKGQDYDNGFDWEMILGVRLSMEKAQDYTSRVVIL</sequence>
<name>H0EHZ0_GLAL7</name>
<gene>
    <name evidence="1" type="ORF">M7I_2133</name>
</gene>
<proteinExistence type="predicted"/>